<evidence type="ECO:0000259" key="1">
    <source>
        <dbReference type="Pfam" id="PF06742"/>
    </source>
</evidence>
<name>A0A1W1C684_9ZZZZ</name>
<evidence type="ECO:0000313" key="2">
    <source>
        <dbReference type="EMBL" id="SFV61253.1"/>
    </source>
</evidence>
<sequence length="355" mass="39673">MKIFKKLLLTVVAVSLLGLTNMAYAKGVVVTKENFIHADSVRAYLKELAKTDNKVNVITPMRELTNADTQDVIRMNEDTLYERVILDVKGGATVSSKEYEGFQNILVLDPNHSQVASITGAGTIKLDESMLTVGHHAYIIVRTGLLRNLPKEEMMKKAHEAQDNISITYHSSEPYVPSVNYDFSTMDKVKYKILKDFALKPQKDVVKNGAGTMKDRDPDAARVVIAIGWGILSKDFACYSSFTGKGDRQAITFKKPDLKYGEKGFFSFTIYNQDGYIATINYAINSDNMVPNKDGSYTVNFLASGEPVKGLKNVVRTPRGKFWTGVMRAYSPKNPDETFKHIDAITGKMTKEFMK</sequence>
<feature type="domain" description="DUF1214" evidence="1">
    <location>
        <begin position="250"/>
        <end position="333"/>
    </location>
</feature>
<dbReference type="InterPro" id="IPR010621">
    <property type="entry name" value="DUF1214"/>
</dbReference>
<protein>
    <recommendedName>
        <fullName evidence="1">DUF1214 domain-containing protein</fullName>
    </recommendedName>
</protein>
<reference evidence="2" key="1">
    <citation type="submission" date="2016-10" db="EMBL/GenBank/DDBJ databases">
        <authorList>
            <person name="de Groot N.N."/>
        </authorList>
    </citation>
    <scope>NUCLEOTIDE SEQUENCE</scope>
</reference>
<dbReference type="AlphaFoldDB" id="A0A1W1C684"/>
<dbReference type="Gene3D" id="2.60.120.1600">
    <property type="match status" value="1"/>
</dbReference>
<dbReference type="EMBL" id="FPHL01000024">
    <property type="protein sequence ID" value="SFV61253.1"/>
    <property type="molecule type" value="Genomic_DNA"/>
</dbReference>
<dbReference type="SUPFAM" id="SSF160935">
    <property type="entry name" value="VPA0735-like"/>
    <property type="match status" value="1"/>
</dbReference>
<proteinExistence type="predicted"/>
<organism evidence="2">
    <name type="scientific">hydrothermal vent metagenome</name>
    <dbReference type="NCBI Taxonomy" id="652676"/>
    <lineage>
        <taxon>unclassified sequences</taxon>
        <taxon>metagenomes</taxon>
        <taxon>ecological metagenomes</taxon>
    </lineage>
</organism>
<dbReference type="Pfam" id="PF06742">
    <property type="entry name" value="DUF1214"/>
    <property type="match status" value="1"/>
</dbReference>
<gene>
    <name evidence="2" type="ORF">MNB_SV-10-1146</name>
</gene>
<accession>A0A1W1C684</accession>